<dbReference type="STRING" id="115783.SAMN02745119_00659"/>
<keyword evidence="3" id="KW-1185">Reference proteome</keyword>
<keyword evidence="1" id="KW-0175">Coiled coil</keyword>
<evidence type="ECO:0000313" key="3">
    <source>
        <dbReference type="Proteomes" id="UP000190102"/>
    </source>
</evidence>
<feature type="coiled-coil region" evidence="1">
    <location>
        <begin position="229"/>
        <end position="256"/>
    </location>
</feature>
<evidence type="ECO:0000313" key="2">
    <source>
        <dbReference type="EMBL" id="SJZ44923.1"/>
    </source>
</evidence>
<evidence type="ECO:0008006" key="4">
    <source>
        <dbReference type="Google" id="ProtNLM"/>
    </source>
</evidence>
<gene>
    <name evidence="2" type="ORF">SAMN02745119_00659</name>
</gene>
<dbReference type="EMBL" id="FUWR01000001">
    <property type="protein sequence ID" value="SJZ44923.1"/>
    <property type="molecule type" value="Genomic_DNA"/>
</dbReference>
<dbReference type="RefSeq" id="WP_078788936.1">
    <property type="nucleotide sequence ID" value="NZ_FUWR01000001.1"/>
</dbReference>
<dbReference type="Proteomes" id="UP000190102">
    <property type="component" value="Unassembled WGS sequence"/>
</dbReference>
<organism evidence="2 3">
    <name type="scientific">Trichlorobacter thiogenes</name>
    <dbReference type="NCBI Taxonomy" id="115783"/>
    <lineage>
        <taxon>Bacteria</taxon>
        <taxon>Pseudomonadati</taxon>
        <taxon>Thermodesulfobacteriota</taxon>
        <taxon>Desulfuromonadia</taxon>
        <taxon>Geobacterales</taxon>
        <taxon>Geobacteraceae</taxon>
        <taxon>Trichlorobacter</taxon>
    </lineage>
</organism>
<dbReference type="OrthoDB" id="5391691at2"/>
<accession>A0A1T4KRB2</accession>
<protein>
    <recommendedName>
        <fullName evidence="4">PD-(D/E)XK endonuclease-like domain-containing protein</fullName>
    </recommendedName>
</protein>
<proteinExistence type="predicted"/>
<sequence length="324" mass="36005">MSKLAAFLGRAIPTHQQKQSSHLGDRTVYVGASDIAGCPRKAALGKQCPSSHDISTLLRFSRGHAAQAMYAEFFKTGGALFEEEVEVRHPDIPEIRCHIDFLFYANRQTKRLHIVEMKSTDGIPDEPYASWVDQLHVQMGLLQLTLDPEVQIGGSILVVDLNAGTYREFNNYAPNRLVFNQLMEKAQHILSATRGECAPRTEPGILCGYCTFRQDCPSHVVDMELPPEIHQASKAYLELNEQKKALDTRLEVLKNDILTFVNGAYKGASDGILVNVTSVSDSVIVDSKKLKNSYPDIYDQVTKPKSGFLKLEIKPFMPLAAQAA</sequence>
<dbReference type="Gene3D" id="3.90.320.10">
    <property type="match status" value="1"/>
</dbReference>
<dbReference type="AlphaFoldDB" id="A0A1T4KRB2"/>
<reference evidence="3" key="1">
    <citation type="submission" date="2017-02" db="EMBL/GenBank/DDBJ databases">
        <authorList>
            <person name="Varghese N."/>
            <person name="Submissions S."/>
        </authorList>
    </citation>
    <scope>NUCLEOTIDE SEQUENCE [LARGE SCALE GENOMIC DNA]</scope>
    <source>
        <strain evidence="3">ATCC BAA-34</strain>
    </source>
</reference>
<dbReference type="InterPro" id="IPR011604">
    <property type="entry name" value="PDDEXK-like_dom_sf"/>
</dbReference>
<name>A0A1T4KRB2_9BACT</name>
<evidence type="ECO:0000256" key="1">
    <source>
        <dbReference type="SAM" id="Coils"/>
    </source>
</evidence>